<protein>
    <recommendedName>
        <fullName evidence="2">Pyrrolo-quinoline quinone repeat domain-containing protein</fullName>
    </recommendedName>
</protein>
<evidence type="ECO:0000256" key="1">
    <source>
        <dbReference type="SAM" id="MobiDB-lite"/>
    </source>
</evidence>
<organism evidence="3 4">
    <name type="scientific">Vreelandella sulfidaeris</name>
    <dbReference type="NCBI Taxonomy" id="115553"/>
    <lineage>
        <taxon>Bacteria</taxon>
        <taxon>Pseudomonadati</taxon>
        <taxon>Pseudomonadota</taxon>
        <taxon>Gammaproteobacteria</taxon>
        <taxon>Oceanospirillales</taxon>
        <taxon>Halomonadaceae</taxon>
        <taxon>Vreelandella</taxon>
    </lineage>
</organism>
<dbReference type="EMBL" id="AP019514">
    <property type="protein sequence ID" value="BBI59965.1"/>
    <property type="molecule type" value="Genomic_DNA"/>
</dbReference>
<dbReference type="KEGG" id="hsr:HSBAA_12710"/>
<dbReference type="Pfam" id="PF01011">
    <property type="entry name" value="PQQ"/>
    <property type="match status" value="1"/>
</dbReference>
<sequence>MALSPETGETQWSFDPEVSTMGAEDFSLWAHMTCRGLAYYDAANYSTDPASTAPDSKATDSAAPDANESADGSASTSDTALSFDIFNDSDIFSLDLSFLSLLFGVEEESDTQPMLSETDVMCPRRLYLPTADARLIALNADTGERCTSFGENGEVDLTNNIGDFDPGGYYSTSPLP</sequence>
<evidence type="ECO:0000313" key="4">
    <source>
        <dbReference type="Proteomes" id="UP000320231"/>
    </source>
</evidence>
<dbReference type="Proteomes" id="UP000320231">
    <property type="component" value="Chromosome"/>
</dbReference>
<evidence type="ECO:0000259" key="2">
    <source>
        <dbReference type="Pfam" id="PF01011"/>
    </source>
</evidence>
<gene>
    <name evidence="3" type="ORF">HSBAA_12710</name>
</gene>
<dbReference type="InterPro" id="IPR011047">
    <property type="entry name" value="Quinoprotein_ADH-like_sf"/>
</dbReference>
<accession>A0A455U2C8</accession>
<dbReference type="SUPFAM" id="SSF50998">
    <property type="entry name" value="Quinoprotein alcohol dehydrogenase-like"/>
    <property type="match status" value="1"/>
</dbReference>
<dbReference type="AlphaFoldDB" id="A0A455U2C8"/>
<proteinExistence type="predicted"/>
<feature type="region of interest" description="Disordered" evidence="1">
    <location>
        <begin position="50"/>
        <end position="77"/>
    </location>
</feature>
<dbReference type="Gene3D" id="2.140.10.10">
    <property type="entry name" value="Quinoprotein alcohol dehydrogenase-like superfamily"/>
    <property type="match status" value="1"/>
</dbReference>
<reference evidence="3 4" key="1">
    <citation type="journal article" date="2019" name="Microbiol. Resour. Announc.">
        <title>Complete Genome Sequence of Halomonas sulfidaeris Strain Esulfide1 Isolated from a Metal Sulfide Rock at a Depth of 2,200 Meters, Obtained Using Nanopore Sequencing.</title>
        <authorList>
            <person name="Saito M."/>
            <person name="Nishigata A."/>
            <person name="Galipon J."/>
            <person name="Arakawa K."/>
        </authorList>
    </citation>
    <scope>NUCLEOTIDE SEQUENCE [LARGE SCALE GENOMIC DNA]</scope>
    <source>
        <strain evidence="3 4">ATCC BAA-803</strain>
    </source>
</reference>
<dbReference type="InterPro" id="IPR002372">
    <property type="entry name" value="PQQ_rpt_dom"/>
</dbReference>
<evidence type="ECO:0000313" key="3">
    <source>
        <dbReference type="EMBL" id="BBI59965.1"/>
    </source>
</evidence>
<feature type="domain" description="Pyrrolo-quinoline quinone repeat" evidence="2">
    <location>
        <begin position="120"/>
        <end position="174"/>
    </location>
</feature>
<name>A0A455U2C8_9GAMM</name>